<dbReference type="EMBL" id="CP039351">
    <property type="protein sequence ID" value="QCD99939.1"/>
    <property type="molecule type" value="Genomic_DNA"/>
</dbReference>
<evidence type="ECO:0000313" key="3">
    <source>
        <dbReference type="Proteomes" id="UP000501690"/>
    </source>
</evidence>
<proteinExistence type="predicted"/>
<evidence type="ECO:0000313" key="2">
    <source>
        <dbReference type="EMBL" id="QCD99939.1"/>
    </source>
</evidence>
<gene>
    <name evidence="2" type="ORF">DEO72_LG7g1226</name>
</gene>
<accession>A0A4D6MES5</accession>
<reference evidence="2 3" key="1">
    <citation type="submission" date="2019-04" db="EMBL/GenBank/DDBJ databases">
        <title>An improved genome assembly and genetic linkage map for asparagus bean, Vigna unguiculata ssp. sesquipedialis.</title>
        <authorList>
            <person name="Xia Q."/>
            <person name="Zhang R."/>
            <person name="Dong Y."/>
        </authorList>
    </citation>
    <scope>NUCLEOTIDE SEQUENCE [LARGE SCALE GENOMIC DNA]</scope>
    <source>
        <tissue evidence="2">Leaf</tissue>
    </source>
</reference>
<name>A0A4D6MES5_VIGUN</name>
<dbReference type="Proteomes" id="UP000501690">
    <property type="component" value="Linkage Group LG7"/>
</dbReference>
<feature type="compositionally biased region" description="Polar residues" evidence="1">
    <location>
        <begin position="12"/>
        <end position="21"/>
    </location>
</feature>
<keyword evidence="3" id="KW-1185">Reference proteome</keyword>
<dbReference type="Gramene" id="Vigun08g077066.1.v1.2">
    <property type="protein sequence ID" value="Vigun08g077066.1.v1.2.CDS.1"/>
    <property type="gene ID" value="Vigun08g077066.v1.2"/>
</dbReference>
<organism evidence="2 3">
    <name type="scientific">Vigna unguiculata</name>
    <name type="common">Cowpea</name>
    <dbReference type="NCBI Taxonomy" id="3917"/>
    <lineage>
        <taxon>Eukaryota</taxon>
        <taxon>Viridiplantae</taxon>
        <taxon>Streptophyta</taxon>
        <taxon>Embryophyta</taxon>
        <taxon>Tracheophyta</taxon>
        <taxon>Spermatophyta</taxon>
        <taxon>Magnoliopsida</taxon>
        <taxon>eudicotyledons</taxon>
        <taxon>Gunneridae</taxon>
        <taxon>Pentapetalae</taxon>
        <taxon>rosids</taxon>
        <taxon>fabids</taxon>
        <taxon>Fabales</taxon>
        <taxon>Fabaceae</taxon>
        <taxon>Papilionoideae</taxon>
        <taxon>50 kb inversion clade</taxon>
        <taxon>NPAAA clade</taxon>
        <taxon>indigoferoid/millettioid clade</taxon>
        <taxon>Phaseoleae</taxon>
        <taxon>Vigna</taxon>
    </lineage>
</organism>
<sequence length="175" mass="19246">MPSIAAETLATVNEPAQQQSAAVRPPFSPEATASSTFAASTIVILARNHPDQHQHGNNSTPFLQSPKQHHLRAPNRRRRITHPSLHAFFIFTKLEQPLRSRCSSATPPQFLHLHHELTIAASLENANQRSFLAHHHGHRRPATNNSSLTGEEEAVAPEVIMPGTSDAQHSTTLTH</sequence>
<dbReference type="AlphaFoldDB" id="A0A4D6MES5"/>
<protein>
    <submittedName>
        <fullName evidence="2">Uncharacterized protein</fullName>
    </submittedName>
</protein>
<feature type="region of interest" description="Disordered" evidence="1">
    <location>
        <begin position="12"/>
        <end position="31"/>
    </location>
</feature>
<evidence type="ECO:0000256" key="1">
    <source>
        <dbReference type="SAM" id="MobiDB-lite"/>
    </source>
</evidence>